<reference evidence="1" key="1">
    <citation type="journal article" date="2017" name="Gigascience">
        <title>The first near-complete assembly of the hexaploid bread wheat genome, Triticum aestivum.</title>
        <authorList>
            <person name="Zimin A.V."/>
            <person name="Puiu D."/>
            <person name="Hall R."/>
            <person name="Kingan S."/>
            <person name="Clavijo B.J."/>
            <person name="Salzberg S.L."/>
        </authorList>
    </citation>
    <scope>NUCLEOTIDE SEQUENCE</scope>
    <source>
        <tissue evidence="1">Leaf</tissue>
    </source>
</reference>
<dbReference type="AlphaFoldDB" id="A0A9R1ENG8"/>
<feature type="non-terminal residue" evidence="1">
    <location>
        <position position="68"/>
    </location>
</feature>
<reference evidence="1" key="2">
    <citation type="submission" date="2020-03" db="EMBL/GenBank/DDBJ databases">
        <title>The second near-complete assembly of the hexaploid bread wheat (Triticum aestivum) genome.</title>
        <authorList>
            <person name="Zimin A.V."/>
            <person name="Puiu D."/>
            <person name="Shumante A."/>
            <person name="Alonge M."/>
            <person name="Salzberg S.L."/>
        </authorList>
    </citation>
    <scope>NUCLEOTIDE SEQUENCE</scope>
    <source>
        <tissue evidence="1">Leaf</tissue>
    </source>
</reference>
<accession>A0A9R1ENG8</accession>
<sequence length="68" mass="7200">VVNVGLESIPKVLLAFLNIQAKNMAVIRAFDIEGKVKGLSGVLPIEVVEPSGVHPELAFFSASLNKAL</sequence>
<name>A0A9R1ENG8_WHEAT</name>
<comment type="caution">
    <text evidence="1">The sequence shown here is derived from an EMBL/GenBank/DDBJ whole genome shotgun (WGS) entry which is preliminary data.</text>
</comment>
<dbReference type="EMBL" id="CM022216">
    <property type="protein sequence ID" value="KAF7013431.1"/>
    <property type="molecule type" value="Genomic_DNA"/>
</dbReference>
<evidence type="ECO:0000313" key="1">
    <source>
        <dbReference type="EMBL" id="KAF7013431.1"/>
    </source>
</evidence>
<dbReference type="Proteomes" id="UP000815260">
    <property type="component" value="Chromosome 2D"/>
</dbReference>
<feature type="non-terminal residue" evidence="1">
    <location>
        <position position="1"/>
    </location>
</feature>
<organism evidence="1">
    <name type="scientific">Triticum aestivum</name>
    <name type="common">Wheat</name>
    <dbReference type="NCBI Taxonomy" id="4565"/>
    <lineage>
        <taxon>Eukaryota</taxon>
        <taxon>Viridiplantae</taxon>
        <taxon>Streptophyta</taxon>
        <taxon>Embryophyta</taxon>
        <taxon>Tracheophyta</taxon>
        <taxon>Spermatophyta</taxon>
        <taxon>Magnoliopsida</taxon>
        <taxon>Liliopsida</taxon>
        <taxon>Poales</taxon>
        <taxon>Poaceae</taxon>
        <taxon>BOP clade</taxon>
        <taxon>Pooideae</taxon>
        <taxon>Triticodae</taxon>
        <taxon>Triticeae</taxon>
        <taxon>Triticinae</taxon>
        <taxon>Triticum</taxon>
    </lineage>
</organism>
<gene>
    <name evidence="1" type="ORF">CFC21_027515</name>
</gene>
<proteinExistence type="predicted"/>
<protein>
    <submittedName>
        <fullName evidence="1">Uncharacterized protein</fullName>
    </submittedName>
</protein>
<dbReference type="OrthoDB" id="310030at2759"/>